<dbReference type="PANTHER" id="PTHR45797:SF3">
    <property type="entry name" value="TRANSCRIPTIONAL REGULATOR ATRX HOMOLOG"/>
    <property type="match status" value="1"/>
</dbReference>
<feature type="compositionally biased region" description="Polar residues" evidence="16">
    <location>
        <begin position="94"/>
        <end position="105"/>
    </location>
</feature>
<feature type="compositionally biased region" description="Polar residues" evidence="16">
    <location>
        <begin position="1699"/>
        <end position="1715"/>
    </location>
</feature>
<feature type="compositionally biased region" description="Basic and acidic residues" evidence="16">
    <location>
        <begin position="155"/>
        <end position="178"/>
    </location>
</feature>
<feature type="compositionally biased region" description="Basic and acidic residues" evidence="16">
    <location>
        <begin position="1195"/>
        <end position="1206"/>
    </location>
</feature>
<dbReference type="InterPro" id="IPR011011">
    <property type="entry name" value="Znf_FYVE_PHD"/>
</dbReference>
<evidence type="ECO:0000256" key="2">
    <source>
        <dbReference type="ARBA" id="ARBA00004574"/>
    </source>
</evidence>
<keyword evidence="4" id="KW-0158">Chromosome</keyword>
<evidence type="ECO:0000256" key="10">
    <source>
        <dbReference type="ARBA" id="ARBA00022833"/>
    </source>
</evidence>
<name>A0ABM1EI49_PRICU</name>
<feature type="compositionally biased region" description="Basic and acidic residues" evidence="16">
    <location>
        <begin position="1062"/>
        <end position="1079"/>
    </location>
</feature>
<feature type="compositionally biased region" description="Basic residues" evidence="16">
    <location>
        <begin position="1263"/>
        <end position="1274"/>
    </location>
</feature>
<keyword evidence="14" id="KW-0539">Nucleus</keyword>
<dbReference type="InterPro" id="IPR025766">
    <property type="entry name" value="ADD"/>
</dbReference>
<feature type="compositionally biased region" description="Polar residues" evidence="16">
    <location>
        <begin position="623"/>
        <end position="640"/>
    </location>
</feature>
<keyword evidence="13" id="KW-0238">DNA-binding</keyword>
<feature type="region of interest" description="Disordered" evidence="16">
    <location>
        <begin position="1668"/>
        <end position="1738"/>
    </location>
</feature>
<feature type="compositionally biased region" description="Polar residues" evidence="16">
    <location>
        <begin position="1207"/>
        <end position="1222"/>
    </location>
</feature>
<dbReference type="PROSITE" id="PS51194">
    <property type="entry name" value="HELICASE_CTER"/>
    <property type="match status" value="1"/>
</dbReference>
<dbReference type="PROSITE" id="PS51533">
    <property type="entry name" value="ADD"/>
    <property type="match status" value="1"/>
</dbReference>
<feature type="compositionally biased region" description="Acidic residues" evidence="16">
    <location>
        <begin position="553"/>
        <end position="578"/>
    </location>
</feature>
<evidence type="ECO:0000313" key="20">
    <source>
        <dbReference type="RefSeq" id="XP_014671870.1"/>
    </source>
</evidence>
<feature type="compositionally biased region" description="Basic residues" evidence="16">
    <location>
        <begin position="1298"/>
        <end position="1307"/>
    </location>
</feature>
<evidence type="ECO:0000256" key="11">
    <source>
        <dbReference type="ARBA" id="ARBA00022840"/>
    </source>
</evidence>
<feature type="compositionally biased region" description="Basic residues" evidence="16">
    <location>
        <begin position="67"/>
        <end position="77"/>
    </location>
</feature>
<evidence type="ECO:0000256" key="16">
    <source>
        <dbReference type="SAM" id="MobiDB-lite"/>
    </source>
</evidence>
<dbReference type="SMART" id="SM00490">
    <property type="entry name" value="HELICc"/>
    <property type="match status" value="1"/>
</dbReference>
<evidence type="ECO:0000256" key="9">
    <source>
        <dbReference type="ARBA" id="ARBA00022806"/>
    </source>
</evidence>
<dbReference type="Pfam" id="PF00271">
    <property type="entry name" value="Helicase_C"/>
    <property type="match status" value="1"/>
</dbReference>
<feature type="region of interest" description="Disordered" evidence="16">
    <location>
        <begin position="154"/>
        <end position="179"/>
    </location>
</feature>
<dbReference type="InterPro" id="IPR013083">
    <property type="entry name" value="Znf_RING/FYVE/PHD"/>
</dbReference>
<keyword evidence="19" id="KW-1185">Reference proteome</keyword>
<dbReference type="SUPFAM" id="SSF57903">
    <property type="entry name" value="FYVE/PHD zinc finger"/>
    <property type="match status" value="1"/>
</dbReference>
<evidence type="ECO:0000256" key="3">
    <source>
        <dbReference type="ARBA" id="ARBA00007025"/>
    </source>
</evidence>
<keyword evidence="12" id="KW-0779">Telomere</keyword>
<feature type="region of interest" description="Disordered" evidence="16">
    <location>
        <begin position="405"/>
        <end position="433"/>
    </location>
</feature>
<dbReference type="InterPro" id="IPR027417">
    <property type="entry name" value="P-loop_NTPase"/>
</dbReference>
<feature type="compositionally biased region" description="Basic and acidic residues" evidence="16">
    <location>
        <begin position="503"/>
        <end position="522"/>
    </location>
</feature>
<feature type="compositionally biased region" description="Basic and acidic residues" evidence="16">
    <location>
        <begin position="775"/>
        <end position="786"/>
    </location>
</feature>
<dbReference type="Pfam" id="PF17981">
    <property type="entry name" value="ADD_ATRX"/>
    <property type="match status" value="1"/>
</dbReference>
<comment type="subcellular location">
    <subcellularLocation>
        <location evidence="2">Chromosome</location>
        <location evidence="2">Telomere</location>
    </subcellularLocation>
    <subcellularLocation>
        <location evidence="1">Nucleus</location>
    </subcellularLocation>
</comment>
<feature type="compositionally biased region" description="Basic and acidic residues" evidence="16">
    <location>
        <begin position="405"/>
        <end position="415"/>
    </location>
</feature>
<comment type="similarity">
    <text evidence="3">Belongs to the SNF2/RAD54 helicase family.</text>
</comment>
<gene>
    <name evidence="20" type="primary">LOC106812495</name>
</gene>
<feature type="compositionally biased region" description="Low complexity" evidence="16">
    <location>
        <begin position="493"/>
        <end position="502"/>
    </location>
</feature>
<dbReference type="InterPro" id="IPR044574">
    <property type="entry name" value="ARIP4-like"/>
</dbReference>
<feature type="compositionally biased region" description="Basic residues" evidence="16">
    <location>
        <begin position="1319"/>
        <end position="1344"/>
    </location>
</feature>
<feature type="region of interest" description="Disordered" evidence="16">
    <location>
        <begin position="980"/>
        <end position="1151"/>
    </location>
</feature>
<feature type="compositionally biased region" description="Low complexity" evidence="16">
    <location>
        <begin position="1093"/>
        <end position="1109"/>
    </location>
</feature>
<dbReference type="PANTHER" id="PTHR45797">
    <property type="entry name" value="RAD54-LIKE"/>
    <property type="match status" value="1"/>
</dbReference>
<feature type="region of interest" description="Disordered" evidence="16">
    <location>
        <begin position="2177"/>
        <end position="2222"/>
    </location>
</feature>
<feature type="compositionally biased region" description="Basic residues" evidence="16">
    <location>
        <begin position="944"/>
        <end position="954"/>
    </location>
</feature>
<feature type="region of interest" description="Disordered" evidence="16">
    <location>
        <begin position="35"/>
        <end position="112"/>
    </location>
</feature>
<dbReference type="InterPro" id="IPR038718">
    <property type="entry name" value="SNF2-like_sf"/>
</dbReference>
<evidence type="ECO:0000256" key="14">
    <source>
        <dbReference type="ARBA" id="ARBA00023242"/>
    </source>
</evidence>
<feature type="compositionally biased region" description="Basic residues" evidence="16">
    <location>
        <begin position="1229"/>
        <end position="1239"/>
    </location>
</feature>
<feature type="compositionally biased region" description="Basic and acidic residues" evidence="16">
    <location>
        <begin position="1361"/>
        <end position="1371"/>
    </location>
</feature>
<feature type="region of interest" description="Disordered" evidence="16">
    <location>
        <begin position="884"/>
        <end position="962"/>
    </location>
</feature>
<feature type="region of interest" description="Disordered" evidence="16">
    <location>
        <begin position="1811"/>
        <end position="1838"/>
    </location>
</feature>
<keyword evidence="10" id="KW-0862">Zinc</keyword>
<dbReference type="Gene3D" id="3.30.40.10">
    <property type="entry name" value="Zinc/RING finger domain, C3HC4 (zinc finger)"/>
    <property type="match status" value="1"/>
</dbReference>
<proteinExistence type="inferred from homology"/>
<dbReference type="CDD" id="cd18793">
    <property type="entry name" value="SF2_C_SNF"/>
    <property type="match status" value="1"/>
</dbReference>
<dbReference type="InterPro" id="IPR041430">
    <property type="entry name" value="ADD_ATRX"/>
</dbReference>
<reference evidence="20" key="1">
    <citation type="submission" date="2025-08" db="UniProtKB">
        <authorList>
            <consortium name="RefSeq"/>
        </authorList>
    </citation>
    <scope>IDENTIFICATION</scope>
</reference>
<keyword evidence="6" id="KW-0547">Nucleotide-binding</keyword>
<evidence type="ECO:0000256" key="7">
    <source>
        <dbReference type="ARBA" id="ARBA00022771"/>
    </source>
</evidence>
<dbReference type="CDD" id="cd11726">
    <property type="entry name" value="ADDz_ATRX"/>
    <property type="match status" value="1"/>
</dbReference>
<dbReference type="InterPro" id="IPR049730">
    <property type="entry name" value="SNF2/RAD54-like_C"/>
</dbReference>
<feature type="compositionally biased region" description="Low complexity" evidence="16">
    <location>
        <begin position="744"/>
        <end position="755"/>
    </location>
</feature>
<sequence>MDPDVTFYDLTVEKNDNADTAKALSAIENIARLLSADPATETEGEETEERSDSLQPKRTADRDASRRKPKIVHRNAKRDKEIEDRFSEPETVETDTSTIEGSSKGSGVHLNGDAVATHGEEDANISVVKRRAERSLSRRKPKIVLHHNLVVGTKDNGEGTARVERETGTASDRGRLENGDVELDEDGNPLLPEGTVIVNPEPVEESNLEFRGPEFDTLGIKHKNVDFDNPLANSVHCTVCNEQLVLVLGSNARRHPDLNVLICKKCHDFHDSGKWTTDDDGVDEFCRWCSQGGRLTCCDFCSNVFCRSCIKNNLGRGELRRLGEMDDDDKWRCYVCNPLPLSAQKSTCEQFFSRLDDLTHQKKQQKARAHAGRRVNATYLVGVIDELQTSLDSLTAYLASVRKEVAPRSRVKEEPGESDSSTGSRRVREKTGGGVVAEEVKYGVALCVLKHKKLVKKAVKSLLKPPKHAIPDQPPRPAVSQKREDSEEESARADTPANTPTDTHTDTPADTHAEPTSELKPVDDDEKGAPPSDDESVARVVELTDETSPQPISDDDDDVEQLADFDVIDETAAEEEEEGGARGSDAASVDSLRLTSGSRSVKVVEIPVERPTPVVIVLDTTIEEQPTSTDEQPASPLTTEEQPESPPATEEQAASPPANEEQPASPLETEEQAASPPATEEQPASPPETKEQPESPPANEEQPASPPVTEEQAASPPATEEQPASPPTTTARTTRKRKREAEEVTAVRSEAAAEADPCEEDTADGKKCEKKRTRREGEKLVSKIEEEKEEEEVASCEEKVVEASVITDDVGESEANVLDSTEQLPEDISKPTKNAAARKEEKKEEEDEGEDSVVLFDSDASPEKKKPKRVQRVKELAAEVKKLAKEGSDSEEEGVAAEEVVQQHSARIARTREDVEAERSLQVAMERELNAMSSDDDDVSATTRQRRGGRRGAAVRRDSKLKGNAVVSLVPLREDVLLTVNTLETKKKKAGRQVEKAERKAGPLSSKKAKAAGKVAGRSEEDSDSDIDKEIEKLAHVTFTKHGEAANSDTGEDGSDDDAESDGTKPRPSVDSKVTESKPKCSRKPKKVKEGVESSSSSDEGNNDAAAASEESEGDTVSTLKVKLVKGRSFTSDVKPPLCAAGKGKQVNPNEAAKDALKAEIAAELEAGSETSSSDEEMLVAEVKQKAQKQKKSAKKEEGDSDDKQKGGTTSDDGANSDSSDFVSPMKKSAARYRSKLLRVKLSESDSDDGGKKSKDGKTQKNEKKKPRKERTRHSSSEIAFSQSDSNDDSDNSDSSAKKLKKNKRKRSDTSSSDEDSKKKKKKRKKQKGKKSKKGKGKRRKRIKMASDSSGSESDEVICLGKHEGKDESPGKRKKLRKIWKESKLKEATKAAAKAEEDRRKRILERQKKYNHIEQFADESSPTKCPITTKLVLERDPKTKEPLVEVCSELVLQLKPHQVEGVQFMWDCLVETLDQLDKGEEGSGAILAHCMGLGKTLQVVTFIHTMLMNERTCGKLRTVLVVAPLNTVLNWEAEFKKWQVNIDEDEQVPVYELASIKDNWKRMDWCEGWYKNGGVMIMGYDMMRNLTSERVRNKRQKRIFNKCLMDPGERLNKKATASETKKQKTNIRTAETVREMWAAAAAGGGAVSACSATTDYQRAVQAIDFETARSAKSSTKNSDDEAAVKGGDKSDSSVEVVKTYSTRSRGAVNTRSSSRGNKDKSDAGAGPSTQPEPEVLPDPERVAEWWDEHISQEDEDNYELSGKMMLLTEILSQCEAIGDKVLLFSHSLLSLNMIEHFLKCINDKNDKLHTEKQAAAAAAATDEEGVAPPPPPEPTNEDDFIGTWDVNFDYFRMDGSTSPELRARWQAVFNDEDNRRARLFLISTKAGSLGVNLIGANRVIIFDASWNPTHDVQAIFRCYRFGQTKPVYIYRFLAQGTMEEKIYDNHQTWQSKQLTLTPGPMMPKDPLLAELLQNFKRWIVTYHEHDSLLENRPDEGLTEEERKAAWEEYENEKKGVFTNRGALPSCAGCENQVRNAGQEYDATDVTITSADMAKLKLELRVVEPQASEVDLQVLLQQRVKLMQQVRRHELLKRQQYFQQQQEHLRRVSQMQQQMRMNQDRSRQQARYQQLYNIMRNQSGSSAGYPQPSGAQSDNTRAPFNQDMMNHLTQSYLNRLQQSQATSAAKPAGEGVQPSTSGVPVPERSADGKTLKVGTLTITELDD</sequence>
<dbReference type="Pfam" id="PF00176">
    <property type="entry name" value="SNF2-rel_dom"/>
    <property type="match status" value="1"/>
</dbReference>
<feature type="compositionally biased region" description="Basic and acidic residues" evidence="16">
    <location>
        <begin position="992"/>
        <end position="1001"/>
    </location>
</feature>
<evidence type="ECO:0000313" key="19">
    <source>
        <dbReference type="Proteomes" id="UP000695022"/>
    </source>
</evidence>
<evidence type="ECO:0000256" key="12">
    <source>
        <dbReference type="ARBA" id="ARBA00022895"/>
    </source>
</evidence>
<evidence type="ECO:0000256" key="15">
    <source>
        <dbReference type="ARBA" id="ARBA00031106"/>
    </source>
</evidence>
<feature type="compositionally biased region" description="Basic and acidic residues" evidence="16">
    <location>
        <begin position="910"/>
        <end position="929"/>
    </location>
</feature>
<dbReference type="RefSeq" id="XP_014671870.1">
    <property type="nucleotide sequence ID" value="XM_014816384.1"/>
</dbReference>
<dbReference type="Gene3D" id="3.40.50.300">
    <property type="entry name" value="P-loop containing nucleotide triphosphate hydrolases"/>
    <property type="match status" value="1"/>
</dbReference>
<feature type="domain" description="PHD-type" evidence="18">
    <location>
        <begin position="225"/>
        <end position="364"/>
    </location>
</feature>
<dbReference type="SMART" id="SM00487">
    <property type="entry name" value="DEXDc"/>
    <property type="match status" value="1"/>
</dbReference>
<evidence type="ECO:0000259" key="18">
    <source>
        <dbReference type="PROSITE" id="PS51533"/>
    </source>
</evidence>
<keyword evidence="9" id="KW-0347">Helicase</keyword>
<feature type="compositionally biased region" description="Acidic residues" evidence="16">
    <location>
        <begin position="1050"/>
        <end position="1061"/>
    </location>
</feature>
<protein>
    <recommendedName>
        <fullName evidence="15">ATP-dependent helicase ATRX</fullName>
    </recommendedName>
</protein>
<feature type="compositionally biased region" description="Basic and acidic residues" evidence="16">
    <location>
        <begin position="78"/>
        <end position="88"/>
    </location>
</feature>
<feature type="domain" description="Helicase C-terminal" evidence="17">
    <location>
        <begin position="1766"/>
        <end position="1967"/>
    </location>
</feature>
<dbReference type="InterPro" id="IPR001650">
    <property type="entry name" value="Helicase_C-like"/>
</dbReference>
<evidence type="ECO:0000256" key="4">
    <source>
        <dbReference type="ARBA" id="ARBA00022454"/>
    </source>
</evidence>
<feature type="compositionally biased region" description="Basic and acidic residues" evidence="16">
    <location>
        <begin position="481"/>
        <end position="492"/>
    </location>
</feature>
<feature type="compositionally biased region" description="Basic and acidic residues" evidence="16">
    <location>
        <begin position="1677"/>
        <end position="1692"/>
    </location>
</feature>
<dbReference type="SUPFAM" id="SSF52540">
    <property type="entry name" value="P-loop containing nucleoside triphosphate hydrolases"/>
    <property type="match status" value="2"/>
</dbReference>
<feature type="region of interest" description="Disordered" evidence="16">
    <location>
        <begin position="2137"/>
        <end position="2159"/>
    </location>
</feature>
<organism evidence="19 20">
    <name type="scientific">Priapulus caudatus</name>
    <name type="common">Priapulid worm</name>
    <dbReference type="NCBI Taxonomy" id="37621"/>
    <lineage>
        <taxon>Eukaryota</taxon>
        <taxon>Metazoa</taxon>
        <taxon>Ecdysozoa</taxon>
        <taxon>Scalidophora</taxon>
        <taxon>Priapulida</taxon>
        <taxon>Priapulimorpha</taxon>
        <taxon>Priapulimorphida</taxon>
        <taxon>Priapulidae</taxon>
        <taxon>Priapulus</taxon>
    </lineage>
</organism>
<feature type="compositionally biased region" description="Basic and acidic residues" evidence="16">
    <location>
        <begin position="1241"/>
        <end position="1262"/>
    </location>
</feature>
<evidence type="ECO:0000259" key="17">
    <source>
        <dbReference type="PROSITE" id="PS51194"/>
    </source>
</evidence>
<keyword evidence="8" id="KW-0378">Hydrolase</keyword>
<feature type="compositionally biased region" description="Low complexity" evidence="16">
    <location>
        <begin position="1002"/>
        <end position="1016"/>
    </location>
</feature>
<evidence type="ECO:0000256" key="13">
    <source>
        <dbReference type="ARBA" id="ARBA00023125"/>
    </source>
</evidence>
<dbReference type="Gene3D" id="3.40.50.10810">
    <property type="entry name" value="Tandem AAA-ATPase domain"/>
    <property type="match status" value="1"/>
</dbReference>
<evidence type="ECO:0000256" key="5">
    <source>
        <dbReference type="ARBA" id="ARBA00022723"/>
    </source>
</evidence>
<feature type="compositionally biased region" description="Acidic residues" evidence="16">
    <location>
        <begin position="40"/>
        <end position="49"/>
    </location>
</feature>
<dbReference type="Proteomes" id="UP000695022">
    <property type="component" value="Unplaced"/>
</dbReference>
<keyword evidence="11" id="KW-0067">ATP-binding</keyword>
<dbReference type="GeneID" id="106812495"/>
<evidence type="ECO:0000256" key="1">
    <source>
        <dbReference type="ARBA" id="ARBA00004123"/>
    </source>
</evidence>
<evidence type="ECO:0000256" key="6">
    <source>
        <dbReference type="ARBA" id="ARBA00022741"/>
    </source>
</evidence>
<feature type="region of interest" description="Disordered" evidence="16">
    <location>
        <begin position="1165"/>
        <end position="1376"/>
    </location>
</feature>
<dbReference type="InterPro" id="IPR014001">
    <property type="entry name" value="Helicase_ATP-bd"/>
</dbReference>
<feature type="region of interest" description="Disordered" evidence="16">
    <location>
        <begin position="465"/>
        <end position="872"/>
    </location>
</feature>
<keyword evidence="7" id="KW-0863">Zinc-finger</keyword>
<dbReference type="InterPro" id="IPR000330">
    <property type="entry name" value="SNF2_N"/>
</dbReference>
<evidence type="ECO:0000256" key="8">
    <source>
        <dbReference type="ARBA" id="ARBA00022801"/>
    </source>
</evidence>
<accession>A0ABM1EI49</accession>
<keyword evidence="5" id="KW-0479">Metal-binding</keyword>
<feature type="compositionally biased region" description="Basic and acidic residues" evidence="16">
    <location>
        <begin position="1026"/>
        <end position="1035"/>
    </location>
</feature>